<organism evidence="9 10">
    <name type="scientific">Microbispora hainanensis</name>
    <dbReference type="NCBI Taxonomy" id="568844"/>
    <lineage>
        <taxon>Bacteria</taxon>
        <taxon>Bacillati</taxon>
        <taxon>Actinomycetota</taxon>
        <taxon>Actinomycetes</taxon>
        <taxon>Streptosporangiales</taxon>
        <taxon>Streptosporangiaceae</taxon>
        <taxon>Microbispora</taxon>
    </lineage>
</organism>
<dbReference type="InterPro" id="IPR002355">
    <property type="entry name" value="Cu_oxidase_Cu_BS"/>
</dbReference>
<gene>
    <name evidence="9" type="ORF">OG913_27365</name>
</gene>
<evidence type="ECO:0000256" key="1">
    <source>
        <dbReference type="ARBA" id="ARBA00022723"/>
    </source>
</evidence>
<sequence length="544" mass="58105">MEGNRRRGARLRLALAGAAAISLLGPLAWMWQDSLMPGAYSVMDMGYADYGGALTHMAADASAEHAAHAEQHTHAEHTAHAEQHTHGEHTAHGEHDDQSAHGKDGGHPEHSASARTLTSLTADPDRPADVAITLVARKQRFRLATGRSVDGYTLNGTSPGPVIHATLGQLVQVRLVNESVPDGITLHWHGVDVPNAADGVAGVTQDAVGVGRSFTYRFVADQAGTFWYHSHQVSHEQVRRGLLGALVVTPAARPAAGTADVVALLHLYDGARTINGQEGDVHAEARPGERVRVRVINTENGQTPVWVGGAPFRLVAVDGTDLHEPAPVRDTAVMVTAGGRADIEVTMPEDGSPVRVHIGGPAGVVLGSRSYDLPAVPRPATSLDLLSYGTRAPLGFDPDRPDRRFGYEIGRRPGFLDGRPGIWWTINGHMFPDVPMFVVAEGDVVRVRIVNDSGEPHPMHLHGHHAVVLARDGVRATGSPWWVDSLEVGSGESYDIAFVADNPGIWMDHCHNLPHATEGLVAHLMYEGITTPFTMGGTAGNEPE</sequence>
<feature type="domain" description="Plastocyanin-like" evidence="7">
    <location>
        <begin position="424"/>
        <end position="525"/>
    </location>
</feature>
<feature type="domain" description="Plastocyanin-like" evidence="8">
    <location>
        <begin position="145"/>
        <end position="251"/>
    </location>
</feature>
<keyword evidence="1" id="KW-0479">Metal-binding</keyword>
<keyword evidence="5" id="KW-1133">Transmembrane helix</keyword>
<evidence type="ECO:0000259" key="8">
    <source>
        <dbReference type="Pfam" id="PF07732"/>
    </source>
</evidence>
<feature type="transmembrane region" description="Helical" evidence="5">
    <location>
        <begin position="12"/>
        <end position="31"/>
    </location>
</feature>
<accession>A0ABZ1SLD0</accession>
<protein>
    <submittedName>
        <fullName evidence="9">Multicopper oxidase family protein</fullName>
    </submittedName>
</protein>
<name>A0ABZ1SLD0_9ACTN</name>
<dbReference type="Pfam" id="PF07732">
    <property type="entry name" value="Cu-oxidase_3"/>
    <property type="match status" value="1"/>
</dbReference>
<evidence type="ECO:0000256" key="4">
    <source>
        <dbReference type="SAM" id="MobiDB-lite"/>
    </source>
</evidence>
<dbReference type="RefSeq" id="WP_328708703.1">
    <property type="nucleotide sequence ID" value="NZ_CP108085.1"/>
</dbReference>
<evidence type="ECO:0000313" key="10">
    <source>
        <dbReference type="Proteomes" id="UP001432011"/>
    </source>
</evidence>
<feature type="region of interest" description="Disordered" evidence="4">
    <location>
        <begin position="61"/>
        <end position="123"/>
    </location>
</feature>
<proteinExistence type="predicted"/>
<reference evidence="9" key="1">
    <citation type="submission" date="2022-10" db="EMBL/GenBank/DDBJ databases">
        <title>The complete genomes of actinobacterial strains from the NBC collection.</title>
        <authorList>
            <person name="Joergensen T.S."/>
            <person name="Alvarez Arevalo M."/>
            <person name="Sterndorff E.B."/>
            <person name="Faurdal D."/>
            <person name="Vuksanovic O."/>
            <person name="Mourched A.-S."/>
            <person name="Charusanti P."/>
            <person name="Shaw S."/>
            <person name="Blin K."/>
            <person name="Weber T."/>
        </authorList>
    </citation>
    <scope>NUCLEOTIDE SEQUENCE</scope>
    <source>
        <strain evidence="9">NBC_00254</strain>
    </source>
</reference>
<feature type="compositionally biased region" description="Basic and acidic residues" evidence="4">
    <location>
        <begin position="62"/>
        <end position="112"/>
    </location>
</feature>
<evidence type="ECO:0000256" key="3">
    <source>
        <dbReference type="ARBA" id="ARBA00023008"/>
    </source>
</evidence>
<dbReference type="Pfam" id="PF07731">
    <property type="entry name" value="Cu-oxidase_2"/>
    <property type="match status" value="1"/>
</dbReference>
<dbReference type="EMBL" id="CP108085">
    <property type="protein sequence ID" value="WUP73114.1"/>
    <property type="molecule type" value="Genomic_DNA"/>
</dbReference>
<keyword evidence="10" id="KW-1185">Reference proteome</keyword>
<dbReference type="InterPro" id="IPR045087">
    <property type="entry name" value="Cu-oxidase_fam"/>
</dbReference>
<dbReference type="Pfam" id="PF00394">
    <property type="entry name" value="Cu-oxidase"/>
    <property type="match status" value="1"/>
</dbReference>
<dbReference type="InterPro" id="IPR011707">
    <property type="entry name" value="Cu-oxidase-like_N"/>
</dbReference>
<dbReference type="PANTHER" id="PTHR11709">
    <property type="entry name" value="MULTI-COPPER OXIDASE"/>
    <property type="match status" value="1"/>
</dbReference>
<evidence type="ECO:0000313" key="9">
    <source>
        <dbReference type="EMBL" id="WUP73114.1"/>
    </source>
</evidence>
<keyword evidence="2" id="KW-0560">Oxidoreductase</keyword>
<evidence type="ECO:0000259" key="6">
    <source>
        <dbReference type="Pfam" id="PF00394"/>
    </source>
</evidence>
<dbReference type="InterPro" id="IPR011706">
    <property type="entry name" value="Cu-oxidase_C"/>
</dbReference>
<feature type="domain" description="Plastocyanin-like" evidence="6">
    <location>
        <begin position="273"/>
        <end position="349"/>
    </location>
</feature>
<evidence type="ECO:0000256" key="5">
    <source>
        <dbReference type="SAM" id="Phobius"/>
    </source>
</evidence>
<dbReference type="PANTHER" id="PTHR11709:SF394">
    <property type="entry name" value="FI03373P-RELATED"/>
    <property type="match status" value="1"/>
</dbReference>
<dbReference type="InterPro" id="IPR008972">
    <property type="entry name" value="Cupredoxin"/>
</dbReference>
<evidence type="ECO:0000256" key="2">
    <source>
        <dbReference type="ARBA" id="ARBA00023002"/>
    </source>
</evidence>
<dbReference type="PROSITE" id="PS00080">
    <property type="entry name" value="MULTICOPPER_OXIDASE2"/>
    <property type="match status" value="1"/>
</dbReference>
<evidence type="ECO:0000259" key="7">
    <source>
        <dbReference type="Pfam" id="PF07731"/>
    </source>
</evidence>
<dbReference type="SUPFAM" id="SSF49503">
    <property type="entry name" value="Cupredoxins"/>
    <property type="match status" value="3"/>
</dbReference>
<dbReference type="Proteomes" id="UP001432011">
    <property type="component" value="Chromosome"/>
</dbReference>
<dbReference type="CDD" id="cd04202">
    <property type="entry name" value="CuRO_D2_2dMcoN_like"/>
    <property type="match status" value="1"/>
</dbReference>
<keyword evidence="5" id="KW-0472">Membrane</keyword>
<keyword evidence="3" id="KW-0186">Copper</keyword>
<dbReference type="Gene3D" id="2.60.40.420">
    <property type="entry name" value="Cupredoxins - blue copper proteins"/>
    <property type="match status" value="3"/>
</dbReference>
<dbReference type="InterPro" id="IPR001117">
    <property type="entry name" value="Cu-oxidase_2nd"/>
</dbReference>
<keyword evidence="5" id="KW-0812">Transmembrane</keyword>